<gene>
    <name evidence="2" type="ORF">RJ641_002966</name>
</gene>
<protein>
    <submittedName>
        <fullName evidence="2">Uncharacterized protein</fullName>
    </submittedName>
</protein>
<dbReference type="Proteomes" id="UP001370490">
    <property type="component" value="Unassembled WGS sequence"/>
</dbReference>
<evidence type="ECO:0000313" key="3">
    <source>
        <dbReference type="Proteomes" id="UP001370490"/>
    </source>
</evidence>
<sequence>MASDYFTTTPEMKAPVEVAAAAASFQVPVQGSVTPVVELVHMDESVVHYQQSQDELEVEHPDEVAHPDEVVSVQTEEIKPEAEVDINYREVESREQQNYPKRSYPRGGRSGNGRRGGYYPNGRGRGNGRGGGAYMNGRNQYHDQQGNYYQRNYYNNRGRGGRVSGGVGNFHGNNGSVSQASQNYAAAEFIGIYGGVDNSIRDY</sequence>
<feature type="region of interest" description="Disordered" evidence="1">
    <location>
        <begin position="87"/>
        <end position="132"/>
    </location>
</feature>
<evidence type="ECO:0000256" key="1">
    <source>
        <dbReference type="SAM" id="MobiDB-lite"/>
    </source>
</evidence>
<dbReference type="AlphaFoldDB" id="A0AAN8ZEV0"/>
<proteinExistence type="predicted"/>
<dbReference type="PANTHER" id="PTHR37736">
    <property type="entry name" value="GLYCINE-RICH PROTEIN"/>
    <property type="match status" value="1"/>
</dbReference>
<reference evidence="2 3" key="1">
    <citation type="submission" date="2023-12" db="EMBL/GenBank/DDBJ databases">
        <title>A high-quality genome assembly for Dillenia turbinata (Dilleniales).</title>
        <authorList>
            <person name="Chanderbali A."/>
        </authorList>
    </citation>
    <scope>NUCLEOTIDE SEQUENCE [LARGE SCALE GENOMIC DNA]</scope>
    <source>
        <strain evidence="2">LSX21</strain>
        <tissue evidence="2">Leaf</tissue>
    </source>
</reference>
<organism evidence="2 3">
    <name type="scientific">Dillenia turbinata</name>
    <dbReference type="NCBI Taxonomy" id="194707"/>
    <lineage>
        <taxon>Eukaryota</taxon>
        <taxon>Viridiplantae</taxon>
        <taxon>Streptophyta</taxon>
        <taxon>Embryophyta</taxon>
        <taxon>Tracheophyta</taxon>
        <taxon>Spermatophyta</taxon>
        <taxon>Magnoliopsida</taxon>
        <taxon>eudicotyledons</taxon>
        <taxon>Gunneridae</taxon>
        <taxon>Pentapetalae</taxon>
        <taxon>Dilleniales</taxon>
        <taxon>Dilleniaceae</taxon>
        <taxon>Dillenia</taxon>
    </lineage>
</organism>
<name>A0AAN8ZEV0_9MAGN</name>
<dbReference type="EMBL" id="JBAMMX010000011">
    <property type="protein sequence ID" value="KAK6931173.1"/>
    <property type="molecule type" value="Genomic_DNA"/>
</dbReference>
<keyword evidence="3" id="KW-1185">Reference proteome</keyword>
<accession>A0AAN8ZEV0</accession>
<dbReference type="PANTHER" id="PTHR37736:SF1">
    <property type="entry name" value="GLYCINE-RICH PROTEIN"/>
    <property type="match status" value="1"/>
</dbReference>
<evidence type="ECO:0000313" key="2">
    <source>
        <dbReference type="EMBL" id="KAK6931173.1"/>
    </source>
</evidence>
<comment type="caution">
    <text evidence="2">The sequence shown here is derived from an EMBL/GenBank/DDBJ whole genome shotgun (WGS) entry which is preliminary data.</text>
</comment>
<feature type="compositionally biased region" description="Gly residues" evidence="1">
    <location>
        <begin position="123"/>
        <end position="132"/>
    </location>
</feature>